<keyword evidence="1" id="KW-0175">Coiled coil</keyword>
<accession>A0ABM5L8N3</accession>
<feature type="compositionally biased region" description="Basic residues" evidence="2">
    <location>
        <begin position="238"/>
        <end position="250"/>
    </location>
</feature>
<dbReference type="SUPFAM" id="SSF47459">
    <property type="entry name" value="HLH, helix-loop-helix DNA-binding domain"/>
    <property type="match status" value="1"/>
</dbReference>
<feature type="compositionally biased region" description="Basic residues" evidence="2">
    <location>
        <begin position="363"/>
        <end position="380"/>
    </location>
</feature>
<dbReference type="GeneID" id="114327630"/>
<feature type="region of interest" description="Disordered" evidence="2">
    <location>
        <begin position="231"/>
        <end position="257"/>
    </location>
</feature>
<reference evidence="4" key="1">
    <citation type="submission" date="2025-05" db="UniProtKB">
        <authorList>
            <consortium name="EnsemblMetazoa"/>
        </authorList>
    </citation>
    <scope>IDENTIFICATION</scope>
</reference>
<feature type="region of interest" description="Disordered" evidence="2">
    <location>
        <begin position="359"/>
        <end position="415"/>
    </location>
</feature>
<dbReference type="RefSeq" id="XP_050518803.1">
    <property type="nucleotide sequence ID" value="XM_050662846.1"/>
</dbReference>
<dbReference type="SMART" id="SM00353">
    <property type="entry name" value="HLH"/>
    <property type="match status" value="1"/>
</dbReference>
<feature type="region of interest" description="Disordered" evidence="2">
    <location>
        <begin position="124"/>
        <end position="191"/>
    </location>
</feature>
<evidence type="ECO:0000256" key="1">
    <source>
        <dbReference type="SAM" id="Coils"/>
    </source>
</evidence>
<feature type="compositionally biased region" description="Polar residues" evidence="2">
    <location>
        <begin position="1873"/>
        <end position="1890"/>
    </location>
</feature>
<dbReference type="Proteomes" id="UP001652700">
    <property type="component" value="Unplaced"/>
</dbReference>
<feature type="region of interest" description="Disordered" evidence="2">
    <location>
        <begin position="648"/>
        <end position="673"/>
    </location>
</feature>
<evidence type="ECO:0000259" key="3">
    <source>
        <dbReference type="PROSITE" id="PS50888"/>
    </source>
</evidence>
<dbReference type="InterPro" id="IPR011598">
    <property type="entry name" value="bHLH_dom"/>
</dbReference>
<dbReference type="EnsemblMetazoa" id="XM_050662846.1">
    <property type="protein sequence ID" value="XP_050518803.1"/>
    <property type="gene ID" value="LOC114327630"/>
</dbReference>
<dbReference type="Pfam" id="PF00010">
    <property type="entry name" value="HLH"/>
    <property type="match status" value="1"/>
</dbReference>
<feature type="compositionally biased region" description="Basic and acidic residues" evidence="2">
    <location>
        <begin position="136"/>
        <end position="151"/>
    </location>
</feature>
<feature type="compositionally biased region" description="Polar residues" evidence="2">
    <location>
        <begin position="648"/>
        <end position="662"/>
    </location>
</feature>
<feature type="domain" description="BHLH" evidence="3">
    <location>
        <begin position="3"/>
        <end position="55"/>
    </location>
</feature>
<organism evidence="4 5">
    <name type="scientific">Diabrotica virgifera virgifera</name>
    <name type="common">western corn rootworm</name>
    <dbReference type="NCBI Taxonomy" id="50390"/>
    <lineage>
        <taxon>Eukaryota</taxon>
        <taxon>Metazoa</taxon>
        <taxon>Ecdysozoa</taxon>
        <taxon>Arthropoda</taxon>
        <taxon>Hexapoda</taxon>
        <taxon>Insecta</taxon>
        <taxon>Pterygota</taxon>
        <taxon>Neoptera</taxon>
        <taxon>Endopterygota</taxon>
        <taxon>Coleoptera</taxon>
        <taxon>Polyphaga</taxon>
        <taxon>Cucujiformia</taxon>
        <taxon>Chrysomeloidea</taxon>
        <taxon>Chrysomelidae</taxon>
        <taxon>Galerucinae</taxon>
        <taxon>Diabroticina</taxon>
        <taxon>Diabroticites</taxon>
        <taxon>Diabrotica</taxon>
    </lineage>
</organism>
<feature type="region of interest" description="Disordered" evidence="2">
    <location>
        <begin position="1857"/>
        <end position="1890"/>
    </location>
</feature>
<protein>
    <recommendedName>
        <fullName evidence="3">BHLH domain-containing protein</fullName>
    </recommendedName>
</protein>
<proteinExistence type="predicted"/>
<feature type="region of interest" description="Disordered" evidence="2">
    <location>
        <begin position="1702"/>
        <end position="1737"/>
    </location>
</feature>
<keyword evidence="5" id="KW-1185">Reference proteome</keyword>
<evidence type="ECO:0000313" key="4">
    <source>
        <dbReference type="EnsemblMetazoa" id="XP_050518803.1"/>
    </source>
</evidence>
<dbReference type="InterPro" id="IPR036638">
    <property type="entry name" value="HLH_DNA-bd_sf"/>
</dbReference>
<evidence type="ECO:0000313" key="5">
    <source>
        <dbReference type="Proteomes" id="UP001652700"/>
    </source>
</evidence>
<feature type="region of interest" description="Disordered" evidence="2">
    <location>
        <begin position="810"/>
        <end position="831"/>
    </location>
</feature>
<feature type="compositionally biased region" description="Basic and acidic residues" evidence="2">
    <location>
        <begin position="663"/>
        <end position="673"/>
    </location>
</feature>
<feature type="compositionally biased region" description="Polar residues" evidence="2">
    <location>
        <begin position="1715"/>
        <end position="1726"/>
    </location>
</feature>
<name>A0ABM5L8N3_DIAVI</name>
<dbReference type="PROSITE" id="PS50888">
    <property type="entry name" value="BHLH"/>
    <property type="match status" value="1"/>
</dbReference>
<evidence type="ECO:0000256" key="2">
    <source>
        <dbReference type="SAM" id="MobiDB-lite"/>
    </source>
</evidence>
<feature type="compositionally biased region" description="Basic and acidic residues" evidence="2">
    <location>
        <begin position="381"/>
        <end position="413"/>
    </location>
</feature>
<sequence length="2022" mass="229469">MPQKTSKKNNWEKERRERFNKAFDELAKVLPGYLPTENLSRIEVLTKSTSTILELQEEINKLSKSSEDKEADKESYKDVLIKKLQDRVKKLLLRNEQLAQLFKDAGIKVSQVFGTKTFKRPLPYSQLHKKIPAQEQQKENDPEKSKVEEANRTNSVLPPKTKISASNQGRKCSKTSNKTVKPPKPKKFAKVTQNPNPLVLFSRLPTIPTVTQQILLLQNAPVVNNTRSSVVRLSTGPKARKSKKSPKKHTVPSTNSSLSTLGAGTLILANGNIISLVSQPQVIVPPLPLTPTNATIHSSPNVNRIIRKNQPMKAKSCVTNTTQVNKIPIPALTSKYANTSILKKSPEKINKNMTPKVEPAKKTGVKRKLNEKHDKALKKSKSCDNCEKQKDNTNKNDNKIIDKSETEGEKLTDTSETIVATTNTNDTVSNTNNNLSSGLVPTLPNDHLIQEVSADDQTLKLMEDKSDKSLNKSNDIQKEVTPGDVLHKENTDKEIPASDTLTPSCVILASSEPSLVSCTTAPITVSCKTTTSNTRHEENMKNIDLMHSDLSNDIFASLQVPPGCQNIESTSPTAAFLMAFPIVSSIKVTEVIDEDNSDSQRETPTLLQIGMDNNSKPSNNEALLSLENFSFFNSKDIYYNTKLDNGTSEENVAKDNNQSQRMSNEESKTKRTEELGNNFEVFSKPDQLDNNPTITQQVNMFNQQDSCNMMNLNAFQAPTNELPAVLDQKNSMERKGNNAEQYNNLIQEHLLANSMNVSYNISAGNLCKENIEEINFKDCKTPRGNTVHNITPQEHPSAAETINNTFNPQNAVTFSSNSSKMPEPTSQSLEKLSDGTKMTETFQYNNKHLEQTKNFSVTLKTVERSNQSLEKVETVQKVGQYRYPVLQNESLNLDNYEQLKNAEKLNTNKTRDNFSYNPKHFLQNEHHINNFPSKVLDNSGHNVQKPDQKEFLQVNNFSSKLLENAGQKSEVNKERNNYQYHPKQFEHFPSKILENSGQNLQKQDQKEFLQVNNFSSKILENSGQKSEVNKERDTYQYNPKQFLQNDHQINNFPPKLLDNSAQHLQKPDQKEFLQVNNYSSKLIESSGQKSELNKERDTYQYNPKQFLQNEHQINNFPSKLVENSGQNLQKPDQKEFLQSNNFSSKLLENPGQKSEVNKERDNYQYNQKQFLQNDHQINNFPSKLVENSGQSLQKSDQKEFLQANNFSSKLLENPGQKSELNKERDTYQYNPKQFLQNEHQINNFPSKLVENSGQSLQKPDQKEFLKVNNFSSKLLENPGQKSEVNKERDNYQYNQKQFLQNDHQINNFPSKLVESSGQSLQKPDQKEFLQVNNFSSKLLENPSQKSEVNKERDNYQYNSKQFLQNDHNLNIFSTNPVKLPERTDQTVEKSEKNKTYQYNQKHYVQTDNTGATFASTPSKMLENVTQSVEKSAKTYHYTNNPFEIAPTTKELSLNVGDRQKSTDTKGIDACAKPIDEKACYFTSNYTSTSYRPNTSVVRSDSSKVCHTGSYENSNKNYTNPFYTNCNYNYADTSFNQNYYKTEKSCYSLNYENYQEYRKSDTTFNRDRRSSTTKEKQVLQNKPVNWMTTTEQKSSDCFLPSFTNQSYSFSSCINSESDVNPSKSTDFSDKRFTWSPSKLPNFLEPSHNFITPTLPTLVGDLALGNALPLAEPKTDAYKCPKEAKRKTYDNQANFLSVSQLVNQSKTDPVPAKTMSRRLSGSKSTKPATNKLKRCEKTVDKSTKPVNTYSDVFYDQKNRTSTKNISSNYSAEALIGNQCPQEEKKYPPQNIGTYFPSVDDNYVNQNQNFHSYTHNSFQNNSYSTNSFIYTTPISTNYLNNTFDNTLDYSAESIMNYNKNCNNKNSRVSNKEEKTNYGSNSKKQKKTSQGNGSSLANFEYPLLPIQGSTNSPLLPDDFQSHTTFLPPTTPYPCKNTLYQKQGNDFNAAPLLPIPGITRAGIQHPEVSPSLNHVGTSLTNFNLSTIFPEINKGTIPNVHNSSNKTKHSSSYLQVPFNSESKYGFQS</sequence>
<feature type="coiled-coil region" evidence="1">
    <location>
        <begin position="52"/>
        <end position="101"/>
    </location>
</feature>
<dbReference type="CDD" id="cd00083">
    <property type="entry name" value="bHLH_SF"/>
    <property type="match status" value="1"/>
</dbReference>
<dbReference type="Gene3D" id="4.10.280.10">
    <property type="entry name" value="Helix-loop-helix DNA-binding domain"/>
    <property type="match status" value="1"/>
</dbReference>